<comment type="caution">
    <text evidence="7">The sequence shown here is derived from an EMBL/GenBank/DDBJ whole genome shotgun (WGS) entry which is preliminary data.</text>
</comment>
<sequence length="147" mass="16645">MAILNKYKSKLPPIVIHCFTGDSAQAKAYLDFGCYIGLTGYVWKDKSEDGVRKILESGIVPLDRLMVETDSPFMYPNTRASKLPPYVKDSLSEQSLTFLHRYCTFQRNEPCSLPVTIEMIAAYMKEKPEQVALQTTFNAFKVFGLST</sequence>
<accession>A0A5N5TE79</accession>
<evidence type="ECO:0000256" key="2">
    <source>
        <dbReference type="ARBA" id="ARBA00022722"/>
    </source>
</evidence>
<evidence type="ECO:0000256" key="3">
    <source>
        <dbReference type="ARBA" id="ARBA00022723"/>
    </source>
</evidence>
<name>A0A5N5TE79_9CRUS</name>
<comment type="function">
    <text evidence="6">Deoxyribonuclease which catalyzes (in vitro) the decatenation of kinetoplast DNA, which are circular DNA catenated to each other, producing linear DNA molecules. Plays an important role in chromosomal segregation and cell cycle progression during eye development probably via its DNA decatenation activity.</text>
</comment>
<keyword evidence="7" id="KW-0269">Exonuclease</keyword>
<keyword evidence="8" id="KW-1185">Reference proteome</keyword>
<keyword evidence="4" id="KW-0378">Hydrolase</keyword>
<evidence type="ECO:0000256" key="6">
    <source>
        <dbReference type="ARBA" id="ARBA00045223"/>
    </source>
</evidence>
<reference evidence="7 8" key="1">
    <citation type="journal article" date="2019" name="PLoS Biol.">
        <title>Sex chromosomes control vertical transmission of feminizing Wolbachia symbionts in an isopod.</title>
        <authorList>
            <person name="Becking T."/>
            <person name="Chebbi M.A."/>
            <person name="Giraud I."/>
            <person name="Moumen B."/>
            <person name="Laverre T."/>
            <person name="Caubet Y."/>
            <person name="Peccoud J."/>
            <person name="Gilbert C."/>
            <person name="Cordaux R."/>
        </authorList>
    </citation>
    <scope>NUCLEOTIDE SEQUENCE [LARGE SCALE GENOMIC DNA]</scope>
    <source>
        <strain evidence="7">ANa2</strain>
        <tissue evidence="7">Whole body excluding digestive tract and cuticle</tissue>
    </source>
</reference>
<dbReference type="Pfam" id="PF01026">
    <property type="entry name" value="TatD_DNase"/>
    <property type="match status" value="1"/>
</dbReference>
<protein>
    <recommendedName>
        <fullName evidence="5">Deoxyribonuclease TATDN1</fullName>
    </recommendedName>
</protein>
<comment type="similarity">
    <text evidence="1">Belongs to the metallo-dependent hydrolases superfamily. TatD-type hydrolase family.</text>
</comment>
<keyword evidence="2" id="KW-0540">Nuclease</keyword>
<evidence type="ECO:0000256" key="4">
    <source>
        <dbReference type="ARBA" id="ARBA00022801"/>
    </source>
</evidence>
<gene>
    <name evidence="7" type="primary">tatD_0</name>
    <name evidence="7" type="ORF">Anas_04024</name>
</gene>
<dbReference type="PANTHER" id="PTHR10060">
    <property type="entry name" value="TATD FAMILY DEOXYRIBONUCLEASE"/>
    <property type="match status" value="1"/>
</dbReference>
<organism evidence="7 8">
    <name type="scientific">Armadillidium nasatum</name>
    <dbReference type="NCBI Taxonomy" id="96803"/>
    <lineage>
        <taxon>Eukaryota</taxon>
        <taxon>Metazoa</taxon>
        <taxon>Ecdysozoa</taxon>
        <taxon>Arthropoda</taxon>
        <taxon>Crustacea</taxon>
        <taxon>Multicrustacea</taxon>
        <taxon>Malacostraca</taxon>
        <taxon>Eumalacostraca</taxon>
        <taxon>Peracarida</taxon>
        <taxon>Isopoda</taxon>
        <taxon>Oniscidea</taxon>
        <taxon>Crinocheta</taxon>
        <taxon>Armadillidiidae</taxon>
        <taxon>Armadillidium</taxon>
    </lineage>
</organism>
<keyword evidence="3" id="KW-0479">Metal-binding</keyword>
<dbReference type="Gene3D" id="3.20.20.140">
    <property type="entry name" value="Metal-dependent hydrolases"/>
    <property type="match status" value="1"/>
</dbReference>
<proteinExistence type="inferred from homology"/>
<dbReference type="PANTHER" id="PTHR10060:SF15">
    <property type="entry name" value="DEOXYRIBONUCLEASE TATDN1"/>
    <property type="match status" value="1"/>
</dbReference>
<dbReference type="GO" id="GO:0008310">
    <property type="term" value="F:single-stranded DNA 3'-5' DNA exonuclease activity"/>
    <property type="evidence" value="ECO:0007669"/>
    <property type="project" value="TreeGrafter"/>
</dbReference>
<dbReference type="Proteomes" id="UP000326759">
    <property type="component" value="Unassembled WGS sequence"/>
</dbReference>
<dbReference type="SUPFAM" id="SSF51556">
    <property type="entry name" value="Metallo-dependent hydrolases"/>
    <property type="match status" value="1"/>
</dbReference>
<dbReference type="EMBL" id="SEYY01003269">
    <property type="protein sequence ID" value="KAB7504388.1"/>
    <property type="molecule type" value="Genomic_DNA"/>
</dbReference>
<dbReference type="AlphaFoldDB" id="A0A5N5TE79"/>
<dbReference type="OrthoDB" id="413993at2759"/>
<dbReference type="GO" id="GO:0005829">
    <property type="term" value="C:cytosol"/>
    <property type="evidence" value="ECO:0007669"/>
    <property type="project" value="TreeGrafter"/>
</dbReference>
<evidence type="ECO:0000256" key="5">
    <source>
        <dbReference type="ARBA" id="ARBA00039767"/>
    </source>
</evidence>
<evidence type="ECO:0000313" key="8">
    <source>
        <dbReference type="Proteomes" id="UP000326759"/>
    </source>
</evidence>
<dbReference type="GO" id="GO:0046872">
    <property type="term" value="F:metal ion binding"/>
    <property type="evidence" value="ECO:0007669"/>
    <property type="project" value="UniProtKB-KW"/>
</dbReference>
<dbReference type="InterPro" id="IPR050891">
    <property type="entry name" value="TatD-type_Hydrolase"/>
</dbReference>
<dbReference type="InterPro" id="IPR001130">
    <property type="entry name" value="TatD-like"/>
</dbReference>
<dbReference type="InterPro" id="IPR032466">
    <property type="entry name" value="Metal_Hydrolase"/>
</dbReference>
<evidence type="ECO:0000313" key="7">
    <source>
        <dbReference type="EMBL" id="KAB7504388.1"/>
    </source>
</evidence>
<evidence type="ECO:0000256" key="1">
    <source>
        <dbReference type="ARBA" id="ARBA00009275"/>
    </source>
</evidence>